<evidence type="ECO:0000256" key="1">
    <source>
        <dbReference type="ARBA" id="ARBA00004240"/>
    </source>
</evidence>
<feature type="region of interest" description="Disordered" evidence="9">
    <location>
        <begin position="1"/>
        <end position="25"/>
    </location>
</feature>
<dbReference type="InterPro" id="IPR023362">
    <property type="entry name" value="PH-BEACH_dom"/>
</dbReference>
<gene>
    <name evidence="12" type="ORF">CR201_G0034927</name>
</gene>
<dbReference type="SMART" id="SM00320">
    <property type="entry name" value="WD40"/>
    <property type="match status" value="3"/>
</dbReference>
<comment type="subcellular location">
    <subcellularLocation>
        <location evidence="1">Endoplasmic reticulum</location>
    </subcellularLocation>
</comment>
<dbReference type="SUPFAM" id="SSF50978">
    <property type="entry name" value="WD40 repeat-like"/>
    <property type="match status" value="1"/>
</dbReference>
<feature type="non-terminal residue" evidence="12">
    <location>
        <position position="1"/>
    </location>
</feature>
<dbReference type="CDD" id="cd06071">
    <property type="entry name" value="Beach"/>
    <property type="match status" value="1"/>
</dbReference>
<reference evidence="12" key="1">
    <citation type="submission" date="2017-12" db="EMBL/GenBank/DDBJ databases">
        <title>High-resolution comparative analysis of great ape genomes.</title>
        <authorList>
            <person name="Pollen A."/>
            <person name="Hastie A."/>
            <person name="Hormozdiari F."/>
            <person name="Dougherty M."/>
            <person name="Liu R."/>
            <person name="Chaisson M."/>
            <person name="Hoppe E."/>
            <person name="Hill C."/>
            <person name="Pang A."/>
            <person name="Hillier L."/>
            <person name="Baker C."/>
            <person name="Armstrong J."/>
            <person name="Shendure J."/>
            <person name="Paten B."/>
            <person name="Wilson R."/>
            <person name="Chao H."/>
            <person name="Schneider V."/>
            <person name="Ventura M."/>
            <person name="Kronenberg Z."/>
            <person name="Murali S."/>
            <person name="Gordon D."/>
            <person name="Cantsilieris S."/>
            <person name="Munson K."/>
            <person name="Nelson B."/>
            <person name="Raja A."/>
            <person name="Underwood J."/>
            <person name="Diekhans M."/>
            <person name="Fiddes I."/>
            <person name="Haussler D."/>
            <person name="Eichler E."/>
        </authorList>
    </citation>
    <scope>NUCLEOTIDE SEQUENCE [LARGE SCALE GENOMIC DNA]</scope>
    <source>
        <strain evidence="12">Susie</strain>
    </source>
</reference>
<dbReference type="GO" id="GO:0005783">
    <property type="term" value="C:endoplasmic reticulum"/>
    <property type="evidence" value="ECO:0007669"/>
    <property type="project" value="UniProtKB-SubCell"/>
</dbReference>
<dbReference type="InterPro" id="IPR013320">
    <property type="entry name" value="ConA-like_dom_sf"/>
</dbReference>
<dbReference type="GO" id="GO:0016020">
    <property type="term" value="C:membrane"/>
    <property type="evidence" value="ECO:0007669"/>
    <property type="project" value="TreeGrafter"/>
</dbReference>
<dbReference type="FunFam" id="2.130.10.10:FF:001375">
    <property type="entry name" value="Neurobeachin-like protein 2"/>
    <property type="match status" value="1"/>
</dbReference>
<keyword evidence="5" id="KW-0256">Endoplasmic reticulum</keyword>
<keyword evidence="4" id="KW-0677">Repeat</keyword>
<evidence type="ECO:0000256" key="3">
    <source>
        <dbReference type="ARBA" id="ARBA00022574"/>
    </source>
</evidence>
<dbReference type="PANTHER" id="PTHR13743">
    <property type="entry name" value="BEIGE/BEACH-RELATED"/>
    <property type="match status" value="1"/>
</dbReference>
<dbReference type="InterPro" id="IPR000409">
    <property type="entry name" value="BEACH_dom"/>
</dbReference>
<evidence type="ECO:0000256" key="8">
    <source>
        <dbReference type="PROSITE-ProRule" id="PRU00221"/>
    </source>
</evidence>
<dbReference type="Gene3D" id="1.10.1540.10">
    <property type="entry name" value="BEACH domain"/>
    <property type="match status" value="1"/>
</dbReference>
<feature type="repeat" description="WD" evidence="8">
    <location>
        <begin position="1781"/>
        <end position="1814"/>
    </location>
</feature>
<dbReference type="PROSITE" id="PS50082">
    <property type="entry name" value="WD_REPEATS_2"/>
    <property type="match status" value="2"/>
</dbReference>
<name>A0A2J8TFX7_PONAB</name>
<comment type="caution">
    <text evidence="12">The sequence shown here is derived from an EMBL/GenBank/DDBJ whole genome shotgun (WGS) entry which is preliminary data.</text>
</comment>
<evidence type="ECO:0000256" key="2">
    <source>
        <dbReference type="ARBA" id="ARBA00008498"/>
    </source>
</evidence>
<evidence type="ECO:0000256" key="6">
    <source>
        <dbReference type="ARBA" id="ARBA00056842"/>
    </source>
</evidence>
<dbReference type="PROSITE" id="PS50294">
    <property type="entry name" value="WD_REPEATS_REGION"/>
    <property type="match status" value="1"/>
</dbReference>
<dbReference type="Gene3D" id="2.130.10.10">
    <property type="entry name" value="YVTN repeat-like/Quinoprotein amine dehydrogenase"/>
    <property type="match status" value="1"/>
</dbReference>
<protein>
    <recommendedName>
        <fullName evidence="7">Neurobeachin-like protein 2</fullName>
    </recommendedName>
</protein>
<dbReference type="InterPro" id="IPR015943">
    <property type="entry name" value="WD40/YVTN_repeat-like_dom_sf"/>
</dbReference>
<dbReference type="InterPro" id="IPR046851">
    <property type="entry name" value="NBCH_WD40"/>
</dbReference>
<evidence type="ECO:0000256" key="4">
    <source>
        <dbReference type="ARBA" id="ARBA00022737"/>
    </source>
</evidence>
<feature type="domain" description="BEACH" evidence="10">
    <location>
        <begin position="1336"/>
        <end position="1628"/>
    </location>
</feature>
<evidence type="ECO:0000256" key="9">
    <source>
        <dbReference type="SAM" id="MobiDB-lite"/>
    </source>
</evidence>
<dbReference type="SUPFAM" id="SSF49899">
    <property type="entry name" value="Concanavalin A-like lectins/glucanases"/>
    <property type="match status" value="1"/>
</dbReference>
<evidence type="ECO:0000256" key="7">
    <source>
        <dbReference type="ARBA" id="ARBA00068540"/>
    </source>
</evidence>
<dbReference type="Pfam" id="PF15787">
    <property type="entry name" value="DUF4704"/>
    <property type="match status" value="1"/>
</dbReference>
<dbReference type="Pfam" id="PF02138">
    <property type="entry name" value="Beach"/>
    <property type="match status" value="1"/>
</dbReference>
<feature type="repeat" description="WD" evidence="8">
    <location>
        <begin position="1832"/>
        <end position="1873"/>
    </location>
</feature>
<evidence type="ECO:0000259" key="10">
    <source>
        <dbReference type="PROSITE" id="PS50197"/>
    </source>
</evidence>
<dbReference type="GO" id="GO:0030099">
    <property type="term" value="P:myeloid cell differentiation"/>
    <property type="evidence" value="ECO:0007669"/>
    <property type="project" value="UniProtKB-ARBA"/>
</dbReference>
<dbReference type="InterPro" id="IPR036372">
    <property type="entry name" value="BEACH_dom_sf"/>
</dbReference>
<dbReference type="Pfam" id="PF16057">
    <property type="entry name" value="DUF4800"/>
    <property type="match status" value="1"/>
</dbReference>
<accession>A0A2J8TFX7</accession>
<proteinExistence type="inferred from homology"/>
<dbReference type="InterPro" id="IPR031570">
    <property type="entry name" value="NBEA/BDCP_DUF4704"/>
</dbReference>
<evidence type="ECO:0000313" key="12">
    <source>
        <dbReference type="EMBL" id="PNJ31848.1"/>
    </source>
</evidence>
<feature type="compositionally biased region" description="Pro residues" evidence="9">
    <location>
        <begin position="675"/>
        <end position="687"/>
    </location>
</feature>
<dbReference type="PROSITE" id="PS50197">
    <property type="entry name" value="BEACH"/>
    <property type="match status" value="1"/>
</dbReference>
<feature type="domain" description="BEACH-type PH" evidence="11">
    <location>
        <begin position="1199"/>
        <end position="1323"/>
    </location>
</feature>
<dbReference type="EMBL" id="NDHI03003498">
    <property type="protein sequence ID" value="PNJ31848.1"/>
    <property type="molecule type" value="Genomic_DNA"/>
</dbReference>
<dbReference type="InterPro" id="IPR011993">
    <property type="entry name" value="PH-like_dom_sf"/>
</dbReference>
<feature type="region of interest" description="Disordered" evidence="9">
    <location>
        <begin position="657"/>
        <end position="725"/>
    </location>
</feature>
<dbReference type="PANTHER" id="PTHR13743:SF111">
    <property type="entry name" value="NEUROBEACHIN-LIKE PROTEIN 2"/>
    <property type="match status" value="1"/>
</dbReference>
<dbReference type="SUPFAM" id="SSF50729">
    <property type="entry name" value="PH domain-like"/>
    <property type="match status" value="1"/>
</dbReference>
<organism evidence="12">
    <name type="scientific">Pongo abelii</name>
    <name type="common">Sumatran orangutan</name>
    <name type="synonym">Pongo pygmaeus abelii</name>
    <dbReference type="NCBI Taxonomy" id="9601"/>
    <lineage>
        <taxon>Eukaryota</taxon>
        <taxon>Metazoa</taxon>
        <taxon>Chordata</taxon>
        <taxon>Craniata</taxon>
        <taxon>Vertebrata</taxon>
        <taxon>Euteleostomi</taxon>
        <taxon>Mammalia</taxon>
        <taxon>Eutheria</taxon>
        <taxon>Euarchontoglires</taxon>
        <taxon>Primates</taxon>
        <taxon>Haplorrhini</taxon>
        <taxon>Catarrhini</taxon>
        <taxon>Hominidae</taxon>
        <taxon>Pongo</taxon>
    </lineage>
</organism>
<dbReference type="FunFam" id="1.10.1540.10:FF:000001">
    <property type="entry name" value="neurobeachin isoform X1"/>
    <property type="match status" value="1"/>
</dbReference>
<dbReference type="Gene3D" id="2.30.29.30">
    <property type="entry name" value="Pleckstrin-homology domain (PH domain)/Phosphotyrosine-binding domain (PTB)"/>
    <property type="match status" value="1"/>
</dbReference>
<dbReference type="SUPFAM" id="SSF81837">
    <property type="entry name" value="BEACH domain"/>
    <property type="match status" value="1"/>
</dbReference>
<evidence type="ECO:0000259" key="11">
    <source>
        <dbReference type="PROSITE" id="PS51783"/>
    </source>
</evidence>
<evidence type="ECO:0000256" key="5">
    <source>
        <dbReference type="ARBA" id="ARBA00022824"/>
    </source>
</evidence>
<dbReference type="Pfam" id="PF20426">
    <property type="entry name" value="NBCH_WD40"/>
    <property type="match status" value="1"/>
</dbReference>
<comment type="function">
    <text evidence="6">Probably involved in thrombopoiesis. Plays a role in the development or secretion of alpha-granules, that contain several growth factors important for platelet biogenesis.</text>
</comment>
<feature type="compositionally biased region" description="Polar residues" evidence="9">
    <location>
        <begin position="712"/>
        <end position="724"/>
    </location>
</feature>
<dbReference type="Pfam" id="PF14844">
    <property type="entry name" value="PH_BEACH"/>
    <property type="match status" value="1"/>
</dbReference>
<keyword evidence="3 8" id="KW-0853">WD repeat</keyword>
<dbReference type="GO" id="GO:0005829">
    <property type="term" value="C:cytosol"/>
    <property type="evidence" value="ECO:0007669"/>
    <property type="project" value="TreeGrafter"/>
</dbReference>
<dbReference type="PROSITE" id="PS51783">
    <property type="entry name" value="PH_BEACH"/>
    <property type="match status" value="1"/>
</dbReference>
<dbReference type="GO" id="GO:0019901">
    <property type="term" value="F:protein kinase binding"/>
    <property type="evidence" value="ECO:0007669"/>
    <property type="project" value="TreeGrafter"/>
</dbReference>
<dbReference type="CDD" id="cd01201">
    <property type="entry name" value="PH_BEACH"/>
    <property type="match status" value="1"/>
</dbReference>
<comment type="similarity">
    <text evidence="2">Belongs to the WD repeat neurobeachin family.</text>
</comment>
<dbReference type="InterPro" id="IPR036322">
    <property type="entry name" value="WD40_repeat_dom_sf"/>
</dbReference>
<dbReference type="InterPro" id="IPR001680">
    <property type="entry name" value="WD40_rpt"/>
</dbReference>
<dbReference type="InterPro" id="IPR050865">
    <property type="entry name" value="BEACH_Domain"/>
</dbReference>
<dbReference type="SMART" id="SM01026">
    <property type="entry name" value="Beach"/>
    <property type="match status" value="1"/>
</dbReference>
<sequence length="2037" mass="223869">PMELRHLLRPPPGLDSGPGGAEAGKARHAGAIIRALSGMARHQGPARALRYFDLTPSMAGIMVPPVQRWPGPGFTFHAWLCLHPMDTAPTPAPTRPLQRKQLYSFFTSSGSGFEAFFTAAGTLVVAVCTRKEYLTMSLPEVSFADSAWHCVAIVHVPGRRPFSQNLVHVYKDGHLVKTAPLRCPSLSEPFSSCCIGSAGYRTTTTTTGLPTPPVPPTLAYTHPTLTRSQSVPASTGLGWGSGLVAPLQEGSIDSTLAGTQDTRWGSPTSLEGELGAVAIFHEALQATALRTLCTLGPNETAPFKPEGELHELSTRLLLHYSPQACKKNICLDLSPSHGLDGRLTGHRVETWDVKDVVNCVGGMGALLPLLERVAAQPKEAEAGPAETHDLVGPELTSGHNTQGLVLPLGKSSEERMERNAVAAFLLMLRNFLQGHMVNQESLVQCQGPAIIGALLRKVPSWAMDMNVLMSAQLLMEQVAAEGGGPLLYLLYQHLLFNFHLWTLSDFAVRLGHIQYMSSIVREHRQKLRKKYGIQFILDALRTHYSPQRERPLAADDLRTVQTSLLGLAREFLVRSLSADDVQVTQIMLSFLAATGDDGQILRRLQQNERLPERSRQRLRLREYGLQGLVACLPEGTVSPQLCQGLYKLFLGAGSGNTAGGGSSSGTLTPASQPGTPSPLDGPRPFPAAPGRHSSSLSNVLEDGSLLEPTISGDDTSNTSNPQQTSEEELCNLLTNVLFSVTWRGVEGSDEAAWRERGQVFSVLTQLGASATLVRPPDCIKRSLLEMMLESALTDIKEAPVGVLASLTQQALWLLRLLQDFLCAEGHGNQELWSEKLFEGVCSLLDRLGAWPHLANGTADLREMAQIGLRLVLGYILLEDPQLHAQAYVRLHMLLQTAVPARREEACYVLSKLEAALGRALNTSSSESATDEAGPPPAAAAAAERCSWLVPLVRTLLDRAYEPLGLQWGLPSLPPTNGSPTFFEDFQAFCATPEWRHFIDKQVQPTMSQFEMDTYAKSHDLMSGFWNACYDMLMSGGQRHQRERAQSRRAFQELVLEPAQRRARVEGLRYMAVLKQQAAQHSTALLHWGALWRQLASPCGAWALRDPPIPRWKLSSAETYSRMRLKLVPNHHFDAHLEASALRDNLGEVPLTPTEEASLPLAVTKEAKVSTPPEELQEDQLGEDELAELETPLEAAELDEQREKLVLSAECQLVTVVAVVPGLLEVTTQNVYFYDGSTERVETEEGIGYDFRRPLAQLREVHLRRFNLRRSALELFFIDQANYFLNFPCKVGTTPASSSQTPRPQPGPIPPHTQVRNQVYSWLLRLRPPSQGYLSSRSPQEMLRASGLTQKWVQREISNFEYLMQLNTIAGRTYNDLSQYPVFPWVLQDYVSPALDLSNPAVFRDLSKPIGVVNPKHAQLVREKYESFEDPAGTIDKFHYGTHYSNAAGVMHYLIRVEPFTSLHVQLQSGRFDCSDRQFHSVAAAWQARLESPADVKELIPEFFYFPDFLENQNGFDLGCLQLTNEKVGDVVLPPWASSPEDFIQQHRQALESEYVSAHLHEWIDLIFGYKQRGPAAEEALNVFYYCTYEGAVDLDHVTDERERKALEGIISNFGQTPCQLLKEPHPTRLSAEEAAHRLAHLDTNSPSIFQHLDQLKAFFAEVVSDGVPLVLALVPHRQPHSFITQGSPDLLVTVSASGLLGTHSWLPYDRNISNYFSFSKDPTMGSHKTQRLLSGPWVPGSGVSGQALAVAPDGKLLFSGGHWDGSLRVTALPRGKLLSQLSRHLDVVTCLALDTCGIYLISGSRDTTCMVWRLLHQGGLSVGLAPKPVQVLYGHGAAVSCVAISTELDMAVSGSEDGTVIIHTVRRGQFVAALRPPGATLPGPIFHLALGSEGQIVVQSSAWERPGAQVTYSLHLYSVNGKLRASLPLAEQPTALTVTEDFVLLGTAQCALHILQLNTLLPAAPPLPMKVAIRSVAVTKERSHVLVGLEDGKLIVVVAGQPSEVRSSQFARKLWRSSRRISQVSSGETEYNPAEAR</sequence>
<dbReference type="GO" id="GO:0008104">
    <property type="term" value="P:intracellular protein localization"/>
    <property type="evidence" value="ECO:0007669"/>
    <property type="project" value="TreeGrafter"/>
</dbReference>